<dbReference type="PANTHER" id="PTHR30007">
    <property type="entry name" value="PHP DOMAIN PROTEIN"/>
    <property type="match status" value="1"/>
</dbReference>
<evidence type="ECO:0000259" key="2">
    <source>
        <dbReference type="Pfam" id="PF01609"/>
    </source>
</evidence>
<dbReference type="NCBIfam" id="NF033580">
    <property type="entry name" value="transpos_IS5_3"/>
    <property type="match status" value="1"/>
</dbReference>
<evidence type="ECO:0000256" key="1">
    <source>
        <dbReference type="SAM" id="Phobius"/>
    </source>
</evidence>
<dbReference type="Pfam" id="PF01609">
    <property type="entry name" value="DDE_Tnp_1"/>
    <property type="match status" value="1"/>
</dbReference>
<dbReference type="GO" id="GO:0003677">
    <property type="term" value="F:DNA binding"/>
    <property type="evidence" value="ECO:0007669"/>
    <property type="project" value="InterPro"/>
</dbReference>
<proteinExistence type="predicted"/>
<keyword evidence="3" id="KW-0614">Plasmid</keyword>
<keyword evidence="1" id="KW-0812">Transmembrane</keyword>
<dbReference type="InterPro" id="IPR002559">
    <property type="entry name" value="Transposase_11"/>
</dbReference>
<dbReference type="GO" id="GO:0006313">
    <property type="term" value="P:DNA transposition"/>
    <property type="evidence" value="ECO:0007669"/>
    <property type="project" value="InterPro"/>
</dbReference>
<dbReference type="EMBL" id="KJ605395">
    <property type="protein sequence ID" value="AIU93521.1"/>
    <property type="molecule type" value="Genomic_DNA"/>
</dbReference>
<reference evidence="3" key="1">
    <citation type="submission" date="2014-03" db="EMBL/GenBank/DDBJ databases">
        <authorList>
            <person name="Zhang G."/>
            <person name="Zhu L."/>
            <person name="Fang P."/>
        </authorList>
    </citation>
    <scope>NUCLEOTIDE SEQUENCE</scope>
    <source>
        <strain evidence="3">NS1</strain>
        <plasmid evidence="3">pNSL1</plasmid>
    </source>
</reference>
<geneLocation type="plasmid" evidence="3">
    <name>pNSL1</name>
</geneLocation>
<accession>A0A097SPS8</accession>
<feature type="transmembrane region" description="Helical" evidence="1">
    <location>
        <begin position="258"/>
        <end position="278"/>
    </location>
</feature>
<keyword evidence="1" id="KW-1133">Transmembrane helix</keyword>
<protein>
    <recommendedName>
        <fullName evidence="2">Transposase IS4-like domain-containing protein</fullName>
    </recommendedName>
</protein>
<organism evidence="3">
    <name type="scientific">Rhodococcus sp. NS1</name>
    <dbReference type="NCBI Taxonomy" id="402236"/>
    <lineage>
        <taxon>Bacteria</taxon>
        <taxon>Bacillati</taxon>
        <taxon>Actinomycetota</taxon>
        <taxon>Actinomycetes</taxon>
        <taxon>Mycobacteriales</taxon>
        <taxon>Nocardiaceae</taxon>
        <taxon>Rhodococcus</taxon>
    </lineage>
</organism>
<feature type="domain" description="Transposase IS4-like" evidence="2">
    <location>
        <begin position="118"/>
        <end position="220"/>
    </location>
</feature>
<dbReference type="PANTHER" id="PTHR30007:SF0">
    <property type="entry name" value="TRANSPOSASE"/>
    <property type="match status" value="1"/>
</dbReference>
<dbReference type="AlphaFoldDB" id="A0A097SPS8"/>
<name>A0A097SPS8_9NOCA</name>
<gene>
    <name evidence="3" type="ORF">LRS1606.87</name>
</gene>
<sequence>MIAEVPRSPGVPVPLLPVCLIEPLWVEFSAQLATDERPEFDPKHPWGCHRRRVSDRVVFEHILAALVHGSGYERIATVGCSDRTIRRRLTEWSAKGIGVEVLRAALTAYDRMLGLDLDHLSVDGSITKAPCGGEVSGRSPVDRGKRGTKRSVVCDGGGIPLAMVSAGANRHDSPLLEPTIRAVPDMVGPLPQHSCVHLDRGYDSARTRDLLDELGYDYDIARKGIPAPIQAGKRWVVERTHSWMNGFGKLRRCTDKRAAIVDFYLALAAALTVLRRLINRARTHYRWPTRPTTRRLK</sequence>
<evidence type="ECO:0000313" key="3">
    <source>
        <dbReference type="EMBL" id="AIU93521.1"/>
    </source>
</evidence>
<keyword evidence="1" id="KW-0472">Membrane</keyword>
<dbReference type="GO" id="GO:0004803">
    <property type="term" value="F:transposase activity"/>
    <property type="evidence" value="ECO:0007669"/>
    <property type="project" value="InterPro"/>
</dbReference>